<dbReference type="Proteomes" id="UP000294662">
    <property type="component" value="Unassembled WGS sequence"/>
</dbReference>
<keyword evidence="5 8" id="KW-0812">Transmembrane</keyword>
<keyword evidence="4" id="KW-1003">Cell membrane</keyword>
<dbReference type="CDD" id="cd09319">
    <property type="entry name" value="TDT_like_1"/>
    <property type="match status" value="1"/>
</dbReference>
<evidence type="ECO:0000256" key="1">
    <source>
        <dbReference type="ARBA" id="ARBA00004651"/>
    </source>
</evidence>
<dbReference type="AlphaFoldDB" id="A0A4R5EKZ5"/>
<dbReference type="InterPro" id="IPR038665">
    <property type="entry name" value="Voltage-dep_anion_channel_sf"/>
</dbReference>
<accession>A0A4R5EKZ5</accession>
<keyword evidence="7 8" id="KW-0472">Membrane</keyword>
<name>A0A4R5EKZ5_9RHOB</name>
<protein>
    <submittedName>
        <fullName evidence="9">C4-dicarboxylate ABC transporter</fullName>
    </submittedName>
</protein>
<feature type="transmembrane region" description="Helical" evidence="8">
    <location>
        <begin position="111"/>
        <end position="134"/>
    </location>
</feature>
<dbReference type="GO" id="GO:0000319">
    <property type="term" value="F:sulfite transmembrane transporter activity"/>
    <property type="evidence" value="ECO:0007669"/>
    <property type="project" value="TreeGrafter"/>
</dbReference>
<organism evidence="9 10">
    <name type="scientific">Antarcticimicrobium sediminis</name>
    <dbReference type="NCBI Taxonomy" id="2546227"/>
    <lineage>
        <taxon>Bacteria</taxon>
        <taxon>Pseudomonadati</taxon>
        <taxon>Pseudomonadota</taxon>
        <taxon>Alphaproteobacteria</taxon>
        <taxon>Rhodobacterales</taxon>
        <taxon>Paracoccaceae</taxon>
        <taxon>Antarcticimicrobium</taxon>
    </lineage>
</organism>
<keyword evidence="6 8" id="KW-1133">Transmembrane helix</keyword>
<evidence type="ECO:0000256" key="7">
    <source>
        <dbReference type="ARBA" id="ARBA00023136"/>
    </source>
</evidence>
<dbReference type="Gene3D" id="1.50.10.150">
    <property type="entry name" value="Voltage-dependent anion channel"/>
    <property type="match status" value="1"/>
</dbReference>
<comment type="similarity">
    <text evidence="2">Belongs to the tellurite-resistance/dicarboxylate transporter (TDT) family.</text>
</comment>
<feature type="transmembrane region" description="Helical" evidence="8">
    <location>
        <begin position="290"/>
        <end position="311"/>
    </location>
</feature>
<feature type="transmembrane region" description="Helical" evidence="8">
    <location>
        <begin position="323"/>
        <end position="344"/>
    </location>
</feature>
<feature type="transmembrane region" description="Helical" evidence="8">
    <location>
        <begin position="16"/>
        <end position="34"/>
    </location>
</feature>
<evidence type="ECO:0000313" key="9">
    <source>
        <dbReference type="EMBL" id="TDE35107.1"/>
    </source>
</evidence>
<evidence type="ECO:0000256" key="3">
    <source>
        <dbReference type="ARBA" id="ARBA00022448"/>
    </source>
</evidence>
<evidence type="ECO:0000256" key="6">
    <source>
        <dbReference type="ARBA" id="ARBA00022989"/>
    </source>
</evidence>
<dbReference type="OrthoDB" id="958273at2"/>
<dbReference type="InterPro" id="IPR004695">
    <property type="entry name" value="SLAC1/Mae1/Ssu1/TehA"/>
</dbReference>
<sequence>MIPIPLKPLLATQVRTLLPASFGMVMATGIVSLASRQIGLNTLALLLFAIACVAYAILWALTILRVIYHPRAIFLDLIDHLRGPGFFTKVAATGILGSEALLLFEAESIAFALWFFAVGLWLLLTYTIFTALTVKEEKPPLETGISGAWLLAVVSTQSIAVLSALLAPHIEQPLRLDLNFLALSMWLWGGMLYIWMMSLIFYRYTFFRFSPGDLSPPYWINMGAMAISTLAGSLLIRNTTDAWFLNSIAPFLKGFTIFYWATGTWWIPMLLILGVWRHVYKRFPFRYDPLYWGAVFPIGMYAVATEAMSGALDFGFLDPLARLFSYAAIAAWTVTFLAFLRATVTRFGGTH</sequence>
<evidence type="ECO:0000256" key="2">
    <source>
        <dbReference type="ARBA" id="ARBA00008566"/>
    </source>
</evidence>
<feature type="transmembrane region" description="Helical" evidence="8">
    <location>
        <begin position="186"/>
        <end position="206"/>
    </location>
</feature>
<proteinExistence type="inferred from homology"/>
<keyword evidence="3" id="KW-0813">Transport</keyword>
<dbReference type="EMBL" id="SMFP01000015">
    <property type="protein sequence ID" value="TDE35107.1"/>
    <property type="molecule type" value="Genomic_DNA"/>
</dbReference>
<evidence type="ECO:0000313" key="10">
    <source>
        <dbReference type="Proteomes" id="UP000294662"/>
    </source>
</evidence>
<evidence type="ECO:0000256" key="5">
    <source>
        <dbReference type="ARBA" id="ARBA00022692"/>
    </source>
</evidence>
<gene>
    <name evidence="9" type="ORF">E1B25_18305</name>
</gene>
<feature type="transmembrane region" description="Helical" evidence="8">
    <location>
        <begin position="146"/>
        <end position="166"/>
    </location>
</feature>
<reference evidence="9 10" key="1">
    <citation type="submission" date="2019-03" db="EMBL/GenBank/DDBJ databases">
        <authorList>
            <person name="Zhang S."/>
        </authorList>
    </citation>
    <scope>NUCLEOTIDE SEQUENCE [LARGE SCALE GENOMIC DNA]</scope>
    <source>
        <strain evidence="9 10">S4J41</strain>
    </source>
</reference>
<dbReference type="RefSeq" id="WP_132831039.1">
    <property type="nucleotide sequence ID" value="NZ_SMFP01000015.1"/>
</dbReference>
<dbReference type="PANTHER" id="PTHR31686:SF1">
    <property type="entry name" value="SULFITE EFFLUX PUMP SSU1"/>
    <property type="match status" value="1"/>
</dbReference>
<dbReference type="Pfam" id="PF03595">
    <property type="entry name" value="SLAC1"/>
    <property type="match status" value="1"/>
</dbReference>
<feature type="transmembrane region" description="Helical" evidence="8">
    <location>
        <begin position="218"/>
        <end position="237"/>
    </location>
</feature>
<comment type="subcellular location">
    <subcellularLocation>
        <location evidence="1">Cell membrane</location>
        <topology evidence="1">Multi-pass membrane protein</topology>
    </subcellularLocation>
</comment>
<keyword evidence="10" id="KW-1185">Reference proteome</keyword>
<feature type="transmembrane region" description="Helical" evidence="8">
    <location>
        <begin position="46"/>
        <end position="68"/>
    </location>
</feature>
<dbReference type="InterPro" id="IPR051629">
    <property type="entry name" value="Sulfite_efflux_TDT"/>
</dbReference>
<comment type="caution">
    <text evidence="9">The sequence shown here is derived from an EMBL/GenBank/DDBJ whole genome shotgun (WGS) entry which is preliminary data.</text>
</comment>
<evidence type="ECO:0000256" key="8">
    <source>
        <dbReference type="SAM" id="Phobius"/>
    </source>
</evidence>
<feature type="transmembrane region" description="Helical" evidence="8">
    <location>
        <begin position="257"/>
        <end position="278"/>
    </location>
</feature>
<dbReference type="GO" id="GO:0005886">
    <property type="term" value="C:plasma membrane"/>
    <property type="evidence" value="ECO:0007669"/>
    <property type="project" value="UniProtKB-SubCell"/>
</dbReference>
<dbReference type="PANTHER" id="PTHR31686">
    <property type="match status" value="1"/>
</dbReference>
<evidence type="ECO:0000256" key="4">
    <source>
        <dbReference type="ARBA" id="ARBA00022475"/>
    </source>
</evidence>